<accession>A0A2K6CSD3</accession>
<dbReference type="GeneTree" id="ENSGT00940000153295"/>
<feature type="domain" description="Lin-28A-like second zinc knuckle" evidence="2">
    <location>
        <begin position="130"/>
        <end position="160"/>
    </location>
</feature>
<sequence>MGSGSNQQFIGGCAKAAEEAPEEAREDAARAGGVRWFSVRMGFCFLSMTARARVALKPLVDVFVHQSKLHLKGFLSSKEGESATGLESIRVTGPSGAFRIGSERWPKGKNMQNCGGLDHHAKECKLPPQPQKCHFYQSISHTVASCPLKAQQGPSAQGKPTYCGEEEIHSPALLPEAQN</sequence>
<dbReference type="GO" id="GO:0005737">
    <property type="term" value="C:cytoplasm"/>
    <property type="evidence" value="ECO:0007669"/>
    <property type="project" value="TreeGrafter"/>
</dbReference>
<organism evidence="3 4">
    <name type="scientific">Macaca nemestrina</name>
    <name type="common">Pig-tailed macaque</name>
    <dbReference type="NCBI Taxonomy" id="9545"/>
    <lineage>
        <taxon>Eukaryota</taxon>
        <taxon>Metazoa</taxon>
        <taxon>Chordata</taxon>
        <taxon>Craniata</taxon>
        <taxon>Vertebrata</taxon>
        <taxon>Euteleostomi</taxon>
        <taxon>Mammalia</taxon>
        <taxon>Eutheria</taxon>
        <taxon>Euarchontoglires</taxon>
        <taxon>Primates</taxon>
        <taxon>Haplorrhini</taxon>
        <taxon>Catarrhini</taxon>
        <taxon>Cercopithecidae</taxon>
        <taxon>Cercopithecinae</taxon>
        <taxon>Macaca</taxon>
    </lineage>
</organism>
<evidence type="ECO:0000313" key="4">
    <source>
        <dbReference type="Proteomes" id="UP000233120"/>
    </source>
</evidence>
<dbReference type="Proteomes" id="UP000233120">
    <property type="component" value="Unassembled WGS sequence"/>
</dbReference>
<evidence type="ECO:0000313" key="3">
    <source>
        <dbReference type="Ensembl" id="ENSMNEP00000026588.1"/>
    </source>
</evidence>
<dbReference type="Ensembl" id="ENSMNET00000050874.1">
    <property type="protein sequence ID" value="ENSMNEP00000026588.1"/>
    <property type="gene ID" value="ENSMNEG00000036734.1"/>
</dbReference>
<dbReference type="Pfam" id="PF21890">
    <property type="entry name" value="Lin-28A-like_zf-CCHC_2"/>
    <property type="match status" value="1"/>
</dbReference>
<dbReference type="Gene3D" id="4.10.60.10">
    <property type="entry name" value="Zinc finger, CCHC-type"/>
    <property type="match status" value="1"/>
</dbReference>
<dbReference type="OMA" id="HTVASCP"/>
<evidence type="ECO:0000256" key="1">
    <source>
        <dbReference type="SAM" id="MobiDB-lite"/>
    </source>
</evidence>
<dbReference type="PANTHER" id="PTHR46109:SF2">
    <property type="entry name" value="PROTEIN LIN-28 HOMOLOG A"/>
    <property type="match status" value="1"/>
</dbReference>
<dbReference type="STRING" id="9545.ENSMNEP00000026588"/>
<name>A0A2K6CSD3_MACNE</name>
<dbReference type="InterPro" id="IPR012340">
    <property type="entry name" value="NA-bd_OB-fold"/>
</dbReference>
<feature type="region of interest" description="Disordered" evidence="1">
    <location>
        <begin position="155"/>
        <end position="179"/>
    </location>
</feature>
<evidence type="ECO:0000259" key="2">
    <source>
        <dbReference type="Pfam" id="PF21890"/>
    </source>
</evidence>
<proteinExistence type="predicted"/>
<dbReference type="GO" id="GO:0003729">
    <property type="term" value="F:mRNA binding"/>
    <property type="evidence" value="ECO:0007669"/>
    <property type="project" value="TreeGrafter"/>
</dbReference>
<dbReference type="GO" id="GO:0005634">
    <property type="term" value="C:nucleus"/>
    <property type="evidence" value="ECO:0007669"/>
    <property type="project" value="TreeGrafter"/>
</dbReference>
<reference evidence="3" key="1">
    <citation type="submission" date="2025-08" db="UniProtKB">
        <authorList>
            <consortium name="Ensembl"/>
        </authorList>
    </citation>
    <scope>IDENTIFICATION</scope>
</reference>
<dbReference type="PANTHER" id="PTHR46109">
    <property type="entry name" value="PROTEIN LIN-28"/>
    <property type="match status" value="1"/>
</dbReference>
<keyword evidence="4" id="KW-1185">Reference proteome</keyword>
<dbReference type="AlphaFoldDB" id="A0A2K6CSD3"/>
<dbReference type="GO" id="GO:0031054">
    <property type="term" value="P:pre-miRNA processing"/>
    <property type="evidence" value="ECO:0007669"/>
    <property type="project" value="TreeGrafter"/>
</dbReference>
<dbReference type="Gene3D" id="2.40.50.140">
    <property type="entry name" value="Nucleic acid-binding proteins"/>
    <property type="match status" value="1"/>
</dbReference>
<dbReference type="InterPro" id="IPR051373">
    <property type="entry name" value="Lin-28_RNA-binding"/>
</dbReference>
<protein>
    <recommendedName>
        <fullName evidence="2">Lin-28A-like second zinc knuckle domain-containing protein</fullName>
    </recommendedName>
</protein>
<reference evidence="3" key="2">
    <citation type="submission" date="2025-09" db="UniProtKB">
        <authorList>
            <consortium name="Ensembl"/>
        </authorList>
    </citation>
    <scope>IDENTIFICATION</scope>
</reference>
<dbReference type="InterPro" id="IPR054081">
    <property type="entry name" value="Lin-28A-like_Znf-CCHC_2"/>
</dbReference>